<gene>
    <name evidence="2" type="ORF">HJG59_007887</name>
</gene>
<dbReference type="Proteomes" id="UP000550707">
    <property type="component" value="Unassembled WGS sequence"/>
</dbReference>
<keyword evidence="3" id="KW-1185">Reference proteome</keyword>
<accession>A0A7J8JXK2</accession>
<protein>
    <submittedName>
        <fullName evidence="2">Uncharacterized protein</fullName>
    </submittedName>
</protein>
<feature type="region of interest" description="Disordered" evidence="1">
    <location>
        <begin position="1"/>
        <end position="31"/>
    </location>
</feature>
<reference evidence="2 3" key="1">
    <citation type="journal article" date="2020" name="Nature">
        <title>Six reference-quality genomes reveal evolution of bat adaptations.</title>
        <authorList>
            <person name="Jebb D."/>
            <person name="Huang Z."/>
            <person name="Pippel M."/>
            <person name="Hughes G.M."/>
            <person name="Lavrichenko K."/>
            <person name="Devanna P."/>
            <person name="Winkler S."/>
            <person name="Jermiin L.S."/>
            <person name="Skirmuntt E.C."/>
            <person name="Katzourakis A."/>
            <person name="Burkitt-Gray L."/>
            <person name="Ray D.A."/>
            <person name="Sullivan K.A.M."/>
            <person name="Roscito J.G."/>
            <person name="Kirilenko B.M."/>
            <person name="Davalos L.M."/>
            <person name="Corthals A.P."/>
            <person name="Power M.L."/>
            <person name="Jones G."/>
            <person name="Ransome R.D."/>
            <person name="Dechmann D.K.N."/>
            <person name="Locatelli A.G."/>
            <person name="Puechmaille S.J."/>
            <person name="Fedrigo O."/>
            <person name="Jarvis E.D."/>
            <person name="Hiller M."/>
            <person name="Vernes S.C."/>
            <person name="Myers E.W."/>
            <person name="Teeling E.C."/>
        </authorList>
    </citation>
    <scope>NUCLEOTIDE SEQUENCE [LARGE SCALE GENOMIC DNA]</scope>
    <source>
        <strain evidence="2">MMolMol1</strain>
        <tissue evidence="2">Muscle</tissue>
    </source>
</reference>
<comment type="caution">
    <text evidence="2">The sequence shown here is derived from an EMBL/GenBank/DDBJ whole genome shotgun (WGS) entry which is preliminary data.</text>
</comment>
<name>A0A7J8JXK2_MOLMO</name>
<feature type="compositionally biased region" description="Basic and acidic residues" evidence="1">
    <location>
        <begin position="101"/>
        <end position="116"/>
    </location>
</feature>
<evidence type="ECO:0000313" key="3">
    <source>
        <dbReference type="Proteomes" id="UP000550707"/>
    </source>
</evidence>
<evidence type="ECO:0000256" key="1">
    <source>
        <dbReference type="SAM" id="MobiDB-lite"/>
    </source>
</evidence>
<dbReference type="InParanoid" id="A0A7J8JXK2"/>
<organism evidence="2 3">
    <name type="scientific">Molossus molossus</name>
    <name type="common">Pallas' mastiff bat</name>
    <name type="synonym">Vespertilio molossus</name>
    <dbReference type="NCBI Taxonomy" id="27622"/>
    <lineage>
        <taxon>Eukaryota</taxon>
        <taxon>Metazoa</taxon>
        <taxon>Chordata</taxon>
        <taxon>Craniata</taxon>
        <taxon>Vertebrata</taxon>
        <taxon>Euteleostomi</taxon>
        <taxon>Mammalia</taxon>
        <taxon>Eutheria</taxon>
        <taxon>Laurasiatheria</taxon>
        <taxon>Chiroptera</taxon>
        <taxon>Yangochiroptera</taxon>
        <taxon>Molossidae</taxon>
        <taxon>Molossus</taxon>
    </lineage>
</organism>
<proteinExistence type="predicted"/>
<feature type="compositionally biased region" description="Polar residues" evidence="1">
    <location>
        <begin position="54"/>
        <end position="65"/>
    </location>
</feature>
<evidence type="ECO:0000313" key="2">
    <source>
        <dbReference type="EMBL" id="KAF6500852.1"/>
    </source>
</evidence>
<dbReference type="EMBL" id="JACASF010000001">
    <property type="protein sequence ID" value="KAF6500852.1"/>
    <property type="molecule type" value="Genomic_DNA"/>
</dbReference>
<sequence>MAQASEINVHLDSNPAGMTEGDLEQENDMATLRVMSGPENTRVLIVILKVQKQKSQTKLGNTQVQRQPRPERRDRLRTGRFLNGGGMAVLRAGPQAASSERPLRSGDRDALTHVDGAKNPMSDAKC</sequence>
<feature type="region of interest" description="Disordered" evidence="1">
    <location>
        <begin position="92"/>
        <end position="126"/>
    </location>
</feature>
<feature type="region of interest" description="Disordered" evidence="1">
    <location>
        <begin position="54"/>
        <end position="73"/>
    </location>
</feature>
<dbReference type="AlphaFoldDB" id="A0A7J8JXK2"/>